<proteinExistence type="predicted"/>
<dbReference type="OrthoDB" id="9787041at2"/>
<evidence type="ECO:0000313" key="2">
    <source>
        <dbReference type="EMBL" id="AKJ68181.1"/>
    </source>
</evidence>
<evidence type="ECO:0000313" key="3">
    <source>
        <dbReference type="Proteomes" id="UP000036700"/>
    </source>
</evidence>
<name>A0A0G3ETY8_9BURK</name>
<dbReference type="InterPro" id="IPR002509">
    <property type="entry name" value="NODB_dom"/>
</dbReference>
<dbReference type="Proteomes" id="UP000036700">
    <property type="component" value="Chromosome"/>
</dbReference>
<dbReference type="PROSITE" id="PS51677">
    <property type="entry name" value="NODB"/>
    <property type="match status" value="1"/>
</dbReference>
<dbReference type="Gene3D" id="3.20.20.370">
    <property type="entry name" value="Glycoside hydrolase/deacetylase"/>
    <property type="match status" value="1"/>
</dbReference>
<dbReference type="STRING" id="445709.ABW99_08110"/>
<dbReference type="GO" id="GO:0005975">
    <property type="term" value="P:carbohydrate metabolic process"/>
    <property type="evidence" value="ECO:0007669"/>
    <property type="project" value="InterPro"/>
</dbReference>
<protein>
    <submittedName>
        <fullName evidence="2">Allantoinase</fullName>
    </submittedName>
</protein>
<feature type="domain" description="NodB homology" evidence="1">
    <location>
        <begin position="70"/>
        <end position="292"/>
    </location>
</feature>
<dbReference type="InterPro" id="IPR011330">
    <property type="entry name" value="Glyco_hydro/deAcase_b/a-brl"/>
</dbReference>
<organism evidence="2 3">
    <name type="scientific">Pandoraea thiooxydans</name>
    <dbReference type="NCBI Taxonomy" id="445709"/>
    <lineage>
        <taxon>Bacteria</taxon>
        <taxon>Pseudomonadati</taxon>
        <taxon>Pseudomonadota</taxon>
        <taxon>Betaproteobacteria</taxon>
        <taxon>Burkholderiales</taxon>
        <taxon>Burkholderiaceae</taxon>
        <taxon>Pandoraea</taxon>
    </lineage>
</organism>
<dbReference type="AlphaFoldDB" id="A0A0G3ETY8"/>
<dbReference type="KEGG" id="ptx:ABW99_08110"/>
<accession>A0A0G3ETY8</accession>
<dbReference type="InterPro" id="IPR017625">
    <property type="entry name" value="PuuE"/>
</dbReference>
<dbReference type="RefSeq" id="WP_047214001.1">
    <property type="nucleotide sequence ID" value="NZ_CP011568.3"/>
</dbReference>
<dbReference type="PATRIC" id="fig|445709.3.peg.1733"/>
<dbReference type="NCBIfam" id="TIGR03212">
    <property type="entry name" value="uraD_N-term-dom"/>
    <property type="match status" value="1"/>
</dbReference>
<dbReference type="GO" id="GO:0016810">
    <property type="term" value="F:hydrolase activity, acting on carbon-nitrogen (but not peptide) bonds"/>
    <property type="evidence" value="ECO:0007669"/>
    <property type="project" value="InterPro"/>
</dbReference>
<sequence>MAYDKNYPRDLIGYGRNVPHADWPGRARVAVQFVLNYEEGSENCVLHGDRASEQFLSEIIGAQAYEARHMSMESIYEYGSRAGVWRILREFERRGLPLTIFGVSMALQRNPEATQAFVELGHEIACHGLRWIHYQNIDEATEREHMRAAVEIIRQMTGQAPLGWYTGRDSPNTRRLVVEHGGFAYDADNYGDDLPFWTEVEVGGGERKPHLVVPYTLDSNDMRFAAPQGFNTADHFFTYLRDAFDVLYAEGEETPKMLSIGMHCRLLGRPGRFRALQRFLDHIEQHDRVWVCRRIDIARHWQARHPYQAQTQGGRA</sequence>
<dbReference type="Pfam" id="PF01522">
    <property type="entry name" value="Polysacc_deac_1"/>
    <property type="match status" value="1"/>
</dbReference>
<dbReference type="SUPFAM" id="SSF88713">
    <property type="entry name" value="Glycoside hydrolase/deacetylase"/>
    <property type="match status" value="1"/>
</dbReference>
<keyword evidence="3" id="KW-1185">Reference proteome</keyword>
<dbReference type="EMBL" id="CP011568">
    <property type="protein sequence ID" value="AKJ68181.1"/>
    <property type="molecule type" value="Genomic_DNA"/>
</dbReference>
<dbReference type="PANTHER" id="PTHR43123">
    <property type="entry name" value="POLYSACCHARIDE DEACETYLASE-RELATED"/>
    <property type="match status" value="1"/>
</dbReference>
<evidence type="ECO:0000259" key="1">
    <source>
        <dbReference type="PROSITE" id="PS51677"/>
    </source>
</evidence>
<dbReference type="PANTHER" id="PTHR43123:SF1">
    <property type="entry name" value="POLYSACCHARIDE DEACETYLASE-RELATED"/>
    <property type="match status" value="1"/>
</dbReference>
<dbReference type="CDD" id="cd10977">
    <property type="entry name" value="CE4_PuuE_SpCDA1"/>
    <property type="match status" value="1"/>
</dbReference>
<reference evidence="3" key="1">
    <citation type="submission" date="2015-06" db="EMBL/GenBank/DDBJ databases">
        <authorList>
            <person name="Lim Y.L."/>
            <person name="Ee R."/>
            <person name="Yong D."/>
            <person name="How K.Y."/>
            <person name="Yin W.F."/>
            <person name="Chan K.G."/>
        </authorList>
    </citation>
    <scope>NUCLEOTIDE SEQUENCE [LARGE SCALE GENOMIC DNA]</scope>
    <source>
        <strain evidence="3">DSM 25325</strain>
    </source>
</reference>
<gene>
    <name evidence="2" type="ORF">ABW99_08110</name>
</gene>